<protein>
    <recommendedName>
        <fullName evidence="3">STAS/SEC14 domain-containing protein</fullName>
    </recommendedName>
</protein>
<keyword evidence="2" id="KW-1185">Reference proteome</keyword>
<sequence>MLKPYFCPEPLPPGCPSRCSDAFARVYDELHGRVSIYIASARCAVFLEGDCTPNEAVADIMLCLEQGLVQPATEVFVDLTDFSGTVDWGFVGTIPKLAIWKPPPQKMAFLVGSEPLAVLAKVVGVFVNNTKSKTFTDPYEAHAWLGWLD</sequence>
<accession>A0A846N1U0</accession>
<reference evidence="1 2" key="1">
    <citation type="submission" date="2020-03" db="EMBL/GenBank/DDBJ databases">
        <title>Genomic Encyclopedia of Type Strains, Phase IV (KMG-IV): sequencing the most valuable type-strain genomes for metagenomic binning, comparative biology and taxonomic classification.</title>
        <authorList>
            <person name="Goeker M."/>
        </authorList>
    </citation>
    <scope>NUCLEOTIDE SEQUENCE [LARGE SCALE GENOMIC DNA]</scope>
    <source>
        <strain evidence="1 2">DSM 19867</strain>
    </source>
</reference>
<dbReference type="EMBL" id="JAASRM010000001">
    <property type="protein sequence ID" value="NIK89445.1"/>
    <property type="molecule type" value="Genomic_DNA"/>
</dbReference>
<name>A0A846N1U0_9PROT</name>
<comment type="caution">
    <text evidence="1">The sequence shown here is derived from an EMBL/GenBank/DDBJ whole genome shotgun (WGS) entry which is preliminary data.</text>
</comment>
<organism evidence="1 2">
    <name type="scientific">Rhizomicrobium palustre</name>
    <dbReference type="NCBI Taxonomy" id="189966"/>
    <lineage>
        <taxon>Bacteria</taxon>
        <taxon>Pseudomonadati</taxon>
        <taxon>Pseudomonadota</taxon>
        <taxon>Alphaproteobacteria</taxon>
        <taxon>Micropepsales</taxon>
        <taxon>Micropepsaceae</taxon>
        <taxon>Rhizomicrobium</taxon>
    </lineage>
</organism>
<evidence type="ECO:0008006" key="3">
    <source>
        <dbReference type="Google" id="ProtNLM"/>
    </source>
</evidence>
<dbReference type="RefSeq" id="WP_167083532.1">
    <property type="nucleotide sequence ID" value="NZ_BAAADC010000001.1"/>
</dbReference>
<evidence type="ECO:0000313" key="1">
    <source>
        <dbReference type="EMBL" id="NIK89445.1"/>
    </source>
</evidence>
<gene>
    <name evidence="1" type="ORF">FHS83_002763</name>
</gene>
<dbReference type="AlphaFoldDB" id="A0A846N1U0"/>
<dbReference type="Proteomes" id="UP000570514">
    <property type="component" value="Unassembled WGS sequence"/>
</dbReference>
<proteinExistence type="predicted"/>
<evidence type="ECO:0000313" key="2">
    <source>
        <dbReference type="Proteomes" id="UP000570514"/>
    </source>
</evidence>